<feature type="transmembrane region" description="Helical" evidence="1">
    <location>
        <begin position="224"/>
        <end position="245"/>
    </location>
</feature>
<feature type="transmembrane region" description="Helical" evidence="1">
    <location>
        <begin position="286"/>
        <end position="307"/>
    </location>
</feature>
<feature type="transmembrane region" description="Helical" evidence="1">
    <location>
        <begin position="343"/>
        <end position="363"/>
    </location>
</feature>
<dbReference type="PANTHER" id="PTHR38457">
    <property type="entry name" value="REGULATOR ABRB-RELATED"/>
    <property type="match status" value="1"/>
</dbReference>
<organism evidence="2 3">
    <name type="scientific">Thermoflavimicrobium dichotomicum</name>
    <dbReference type="NCBI Taxonomy" id="46223"/>
    <lineage>
        <taxon>Bacteria</taxon>
        <taxon>Bacillati</taxon>
        <taxon>Bacillota</taxon>
        <taxon>Bacilli</taxon>
        <taxon>Bacillales</taxon>
        <taxon>Thermoactinomycetaceae</taxon>
        <taxon>Thermoflavimicrobium</taxon>
    </lineage>
</organism>
<dbReference type="Proteomes" id="UP000199545">
    <property type="component" value="Unassembled WGS sequence"/>
</dbReference>
<evidence type="ECO:0000313" key="2">
    <source>
        <dbReference type="EMBL" id="SFJ72925.1"/>
    </source>
</evidence>
<dbReference type="AlphaFoldDB" id="A0A1I3TQ07"/>
<dbReference type="RefSeq" id="WP_281244585.1">
    <property type="nucleotide sequence ID" value="NZ_FORR01000019.1"/>
</dbReference>
<dbReference type="EMBL" id="FORR01000019">
    <property type="protein sequence ID" value="SFJ72925.1"/>
    <property type="molecule type" value="Genomic_DNA"/>
</dbReference>
<reference evidence="2 3" key="1">
    <citation type="submission" date="2016-10" db="EMBL/GenBank/DDBJ databases">
        <authorList>
            <person name="de Groot N.N."/>
        </authorList>
    </citation>
    <scope>NUCLEOTIDE SEQUENCE [LARGE SCALE GENOMIC DNA]</scope>
    <source>
        <strain evidence="2 3">DSM 44778</strain>
    </source>
</reference>
<gene>
    <name evidence="2" type="ORF">SAMN05421852_11914</name>
</gene>
<dbReference type="PANTHER" id="PTHR38457:SF1">
    <property type="entry name" value="REGULATOR ABRB-RELATED"/>
    <property type="match status" value="1"/>
</dbReference>
<dbReference type="Pfam" id="PF05145">
    <property type="entry name" value="AbrB"/>
    <property type="match status" value="1"/>
</dbReference>
<keyword evidence="1" id="KW-1133">Transmembrane helix</keyword>
<dbReference type="STRING" id="46223.SAMN05421852_11914"/>
<keyword evidence="3" id="KW-1185">Reference proteome</keyword>
<protein>
    <recommendedName>
        <fullName evidence="4">Membrane protein AbrB duplication</fullName>
    </recommendedName>
</protein>
<dbReference type="GO" id="GO:0010468">
    <property type="term" value="P:regulation of gene expression"/>
    <property type="evidence" value="ECO:0007669"/>
    <property type="project" value="InterPro"/>
</dbReference>
<dbReference type="NCBIfam" id="TIGR03082">
    <property type="entry name" value="Gneg_AbrB_dup"/>
    <property type="match status" value="2"/>
</dbReference>
<sequence length="371" mass="40519">MILLKNAWFLVLSGMGGYLLSFTGMSIAWMIGSFIVAGILSIFRPKWSGIADHPKGLQVYWRNIGQCILGIELGQKINASVLHIFSENWLIILVMLLLSVAFSVLSGFVVWRYGKTDIVTSFFGTAPGGLSAMPSIAEEVGANTVIVGILQTIRILLVIGMIPLIISFWSPGHLHILDLKNFMTSYSDLYGQANEGKTLSYMSTVVLVAGALGGYLIGKSVKLPAPWLVGSMLGVCFVHSLCTFYMKPETIAWWPHWLINLSQIFIGASIGSRLNQEMFTKTKKVIFIGMLSSLVLIFSIFFLALCISEIAGIDFITSLLAFAPGGIAEMATLSVLLHADSGFVMVVQVLRIIIVLLVLPSLFKIVMRISS</sequence>
<keyword evidence="1" id="KW-0472">Membrane</keyword>
<evidence type="ECO:0000256" key="1">
    <source>
        <dbReference type="SAM" id="Phobius"/>
    </source>
</evidence>
<dbReference type="PIRSF" id="PIRSF038991">
    <property type="entry name" value="Protein_AbrB"/>
    <property type="match status" value="1"/>
</dbReference>
<feature type="transmembrane region" description="Helical" evidence="1">
    <location>
        <begin position="155"/>
        <end position="177"/>
    </location>
</feature>
<feature type="transmembrane region" description="Helical" evidence="1">
    <location>
        <begin position="257"/>
        <end position="274"/>
    </location>
</feature>
<dbReference type="GO" id="GO:0016020">
    <property type="term" value="C:membrane"/>
    <property type="evidence" value="ECO:0007669"/>
    <property type="project" value="InterPro"/>
</dbReference>
<dbReference type="InterPro" id="IPR007820">
    <property type="entry name" value="AbrB_fam"/>
</dbReference>
<evidence type="ECO:0000313" key="3">
    <source>
        <dbReference type="Proteomes" id="UP000199545"/>
    </source>
</evidence>
<accession>A0A1I3TQ07</accession>
<feature type="transmembrane region" description="Helical" evidence="1">
    <location>
        <begin position="89"/>
        <end position="111"/>
    </location>
</feature>
<dbReference type="InterPro" id="IPR017516">
    <property type="entry name" value="AbrB_dup"/>
</dbReference>
<proteinExistence type="predicted"/>
<evidence type="ECO:0008006" key="4">
    <source>
        <dbReference type="Google" id="ProtNLM"/>
    </source>
</evidence>
<feature type="transmembrane region" description="Helical" evidence="1">
    <location>
        <begin position="198"/>
        <end position="218"/>
    </location>
</feature>
<keyword evidence="1" id="KW-0812">Transmembrane</keyword>
<name>A0A1I3TQ07_9BACL</name>